<sequence length="75" mass="8571">MSSTDVEVFDPKRIYDDSDPELNIIAGKSKRAQWRHRRVGPAFIKFGRRVKYAGADLNAWIDQNRVLPTESGSHV</sequence>
<dbReference type="Proteomes" id="UP000183974">
    <property type="component" value="Unassembled WGS sequence"/>
</dbReference>
<dbReference type="STRING" id="337701.SAMN05444398_109120"/>
<dbReference type="OrthoDB" id="9806994at2"/>
<reference evidence="1 2" key="1">
    <citation type="submission" date="2016-11" db="EMBL/GenBank/DDBJ databases">
        <authorList>
            <person name="Jaros S."/>
            <person name="Januszkiewicz K."/>
            <person name="Wedrychowicz H."/>
        </authorList>
    </citation>
    <scope>NUCLEOTIDE SEQUENCE [LARGE SCALE GENOMIC DNA]</scope>
    <source>
        <strain evidence="1 2">DSM 29589</strain>
    </source>
</reference>
<dbReference type="AlphaFoldDB" id="A0A1M7FTG6"/>
<gene>
    <name evidence="1" type="ORF">SAMN05444398_109120</name>
</gene>
<organism evidence="1 2">
    <name type="scientific">Roseovarius pacificus</name>
    <dbReference type="NCBI Taxonomy" id="337701"/>
    <lineage>
        <taxon>Bacteria</taxon>
        <taxon>Pseudomonadati</taxon>
        <taxon>Pseudomonadota</taxon>
        <taxon>Alphaproteobacteria</taxon>
        <taxon>Rhodobacterales</taxon>
        <taxon>Roseobacteraceae</taxon>
        <taxon>Roseovarius</taxon>
    </lineage>
</organism>
<accession>A0A1M7FTG6</accession>
<name>A0A1M7FTG6_9RHOB</name>
<evidence type="ECO:0000313" key="2">
    <source>
        <dbReference type="Proteomes" id="UP000183974"/>
    </source>
</evidence>
<evidence type="ECO:0000313" key="1">
    <source>
        <dbReference type="EMBL" id="SHM07371.1"/>
    </source>
</evidence>
<dbReference type="RefSeq" id="WP_073035573.1">
    <property type="nucleotide sequence ID" value="NZ_BMLR01000010.1"/>
</dbReference>
<dbReference type="EMBL" id="FRBR01000009">
    <property type="protein sequence ID" value="SHM07371.1"/>
    <property type="molecule type" value="Genomic_DNA"/>
</dbReference>
<evidence type="ECO:0008006" key="3">
    <source>
        <dbReference type="Google" id="ProtNLM"/>
    </source>
</evidence>
<protein>
    <recommendedName>
        <fullName evidence="3">MerR family transcriptional regulator</fullName>
    </recommendedName>
</protein>
<proteinExistence type="predicted"/>
<keyword evidence="2" id="KW-1185">Reference proteome</keyword>